<dbReference type="EMBL" id="CAXLJL010000601">
    <property type="protein sequence ID" value="CAL5139480.1"/>
    <property type="molecule type" value="Genomic_DNA"/>
</dbReference>
<protein>
    <submittedName>
        <fullName evidence="3">Uncharacterized protein</fullName>
    </submittedName>
</protein>
<evidence type="ECO:0000313" key="4">
    <source>
        <dbReference type="Proteomes" id="UP001497525"/>
    </source>
</evidence>
<dbReference type="AlphaFoldDB" id="A0AAV2TRS6"/>
<feature type="compositionally biased region" description="Polar residues" evidence="1">
    <location>
        <begin position="356"/>
        <end position="377"/>
    </location>
</feature>
<keyword evidence="2" id="KW-0472">Membrane</keyword>
<proteinExistence type="predicted"/>
<comment type="caution">
    <text evidence="3">The sequence shown here is derived from an EMBL/GenBank/DDBJ whole genome shotgun (WGS) entry which is preliminary data.</text>
</comment>
<gene>
    <name evidence="3" type="ORF">CDAUBV1_LOCUS14514</name>
</gene>
<evidence type="ECO:0000256" key="2">
    <source>
        <dbReference type="SAM" id="Phobius"/>
    </source>
</evidence>
<feature type="region of interest" description="Disordered" evidence="1">
    <location>
        <begin position="176"/>
        <end position="199"/>
    </location>
</feature>
<keyword evidence="2" id="KW-0812">Transmembrane</keyword>
<feature type="compositionally biased region" description="Acidic residues" evidence="1">
    <location>
        <begin position="291"/>
        <end position="308"/>
    </location>
</feature>
<keyword evidence="2" id="KW-1133">Transmembrane helix</keyword>
<name>A0AAV2TRS6_CALDB</name>
<feature type="compositionally biased region" description="Basic residues" evidence="1">
    <location>
        <begin position="392"/>
        <end position="401"/>
    </location>
</feature>
<feature type="transmembrane region" description="Helical" evidence="2">
    <location>
        <begin position="58"/>
        <end position="81"/>
    </location>
</feature>
<evidence type="ECO:0000256" key="1">
    <source>
        <dbReference type="SAM" id="MobiDB-lite"/>
    </source>
</evidence>
<dbReference type="Proteomes" id="UP001497525">
    <property type="component" value="Unassembled WGS sequence"/>
</dbReference>
<evidence type="ECO:0000313" key="3">
    <source>
        <dbReference type="EMBL" id="CAL5139480.1"/>
    </source>
</evidence>
<feature type="region of interest" description="Disordered" evidence="1">
    <location>
        <begin position="227"/>
        <end position="257"/>
    </location>
</feature>
<sequence length="419" mass="46535">MLAVHVHRFISGCPDTRVGRLRLCSQRGGCHRRAGGQGSCAPRTQTPYAVYAGVQQDVVITIGLVGAVLLMSTIVLLVAWVSKSRRRQAQRVLMKQDKQRWLVQQQYANTIQRSAVPGYRPPFPSGSLEGMQSGAFGGSLGQLTPHVLRASKEVLTHEPQQSFRRGSNLVTGSRYRTTESVGDLSSRSQRIKRKSLEASLPPSRTFNLSASTSLLGYTKSDAYSHLGTEMVTKPSEQKRERRTRIRPPRGSNVSTGCLKEIGFDNTKRIHGGESRGYCLPPILYPENEMLSSEEESDGEDTGREEDEKDLDRWNSYAKEPGGQDDIVSPQYTEPHFGDSDGHNSIIRGDVRERTQRCTQRTGPSASASQQEFASTEGNGDFWDDTGSGFVYSKRKQHHRSSRGLALRKAIERQPHSSEV</sequence>
<organism evidence="3 4">
    <name type="scientific">Calicophoron daubneyi</name>
    <name type="common">Rumen fluke</name>
    <name type="synonym">Paramphistomum daubneyi</name>
    <dbReference type="NCBI Taxonomy" id="300641"/>
    <lineage>
        <taxon>Eukaryota</taxon>
        <taxon>Metazoa</taxon>
        <taxon>Spiralia</taxon>
        <taxon>Lophotrochozoa</taxon>
        <taxon>Platyhelminthes</taxon>
        <taxon>Trematoda</taxon>
        <taxon>Digenea</taxon>
        <taxon>Plagiorchiida</taxon>
        <taxon>Pronocephalata</taxon>
        <taxon>Paramphistomoidea</taxon>
        <taxon>Paramphistomidae</taxon>
        <taxon>Calicophoron</taxon>
    </lineage>
</organism>
<reference evidence="3" key="1">
    <citation type="submission" date="2024-06" db="EMBL/GenBank/DDBJ databases">
        <authorList>
            <person name="Liu X."/>
            <person name="Lenzi L."/>
            <person name="Haldenby T S."/>
            <person name="Uol C."/>
        </authorList>
    </citation>
    <scope>NUCLEOTIDE SEQUENCE</scope>
</reference>
<feature type="compositionally biased region" description="Polar residues" evidence="1">
    <location>
        <begin position="176"/>
        <end position="188"/>
    </location>
</feature>
<feature type="region of interest" description="Disordered" evidence="1">
    <location>
        <begin position="290"/>
        <end position="419"/>
    </location>
</feature>
<feature type="compositionally biased region" description="Basic and acidic residues" evidence="1">
    <location>
        <begin position="408"/>
        <end position="419"/>
    </location>
</feature>
<accession>A0AAV2TRS6</accession>